<dbReference type="KEGG" id="spar:SPRG_06971"/>
<evidence type="ECO:0000256" key="5">
    <source>
        <dbReference type="ARBA" id="ARBA00022692"/>
    </source>
</evidence>
<evidence type="ECO:0000313" key="13">
    <source>
        <dbReference type="EMBL" id="KDO27384.1"/>
    </source>
</evidence>
<evidence type="ECO:0000256" key="12">
    <source>
        <dbReference type="SAM" id="Phobius"/>
    </source>
</evidence>
<dbReference type="RefSeq" id="XP_012201824.1">
    <property type="nucleotide sequence ID" value="XM_012346434.1"/>
</dbReference>
<evidence type="ECO:0000256" key="11">
    <source>
        <dbReference type="ARBA" id="ARBA00045497"/>
    </source>
</evidence>
<dbReference type="GO" id="GO:0050897">
    <property type="term" value="F:cobalt ion binding"/>
    <property type="evidence" value="ECO:0007669"/>
    <property type="project" value="TreeGrafter"/>
</dbReference>
<evidence type="ECO:0000256" key="6">
    <source>
        <dbReference type="ARBA" id="ARBA00022842"/>
    </source>
</evidence>
<dbReference type="InterPro" id="IPR002523">
    <property type="entry name" value="MgTranspt_CorA/ZnTranspt_ZntB"/>
</dbReference>
<dbReference type="GeneID" id="24129282"/>
<evidence type="ECO:0000256" key="1">
    <source>
        <dbReference type="ARBA" id="ARBA00004651"/>
    </source>
</evidence>
<evidence type="ECO:0000256" key="2">
    <source>
        <dbReference type="ARBA" id="ARBA00009765"/>
    </source>
</evidence>
<dbReference type="SUPFAM" id="SSF144083">
    <property type="entry name" value="Magnesium transport protein CorA, transmembrane region"/>
    <property type="match status" value="1"/>
</dbReference>
<evidence type="ECO:0000256" key="7">
    <source>
        <dbReference type="ARBA" id="ARBA00022989"/>
    </source>
</evidence>
<comment type="similarity">
    <text evidence="2">Belongs to the CorA metal ion transporter (MIT) (TC 1.A.35) family.</text>
</comment>
<reference evidence="13 14" key="1">
    <citation type="journal article" date="2013" name="PLoS Genet.">
        <title>Distinctive expansion of potential virulence genes in the genome of the oomycete fish pathogen Saprolegnia parasitica.</title>
        <authorList>
            <person name="Jiang R.H."/>
            <person name="de Bruijn I."/>
            <person name="Haas B.J."/>
            <person name="Belmonte R."/>
            <person name="Lobach L."/>
            <person name="Christie J."/>
            <person name="van den Ackerveken G."/>
            <person name="Bottin A."/>
            <person name="Bulone V."/>
            <person name="Diaz-Moreno S.M."/>
            <person name="Dumas B."/>
            <person name="Fan L."/>
            <person name="Gaulin E."/>
            <person name="Govers F."/>
            <person name="Grenville-Briggs L.J."/>
            <person name="Horner N.R."/>
            <person name="Levin J.Z."/>
            <person name="Mammella M."/>
            <person name="Meijer H.J."/>
            <person name="Morris P."/>
            <person name="Nusbaum C."/>
            <person name="Oome S."/>
            <person name="Phillips A.J."/>
            <person name="van Rooyen D."/>
            <person name="Rzeszutek E."/>
            <person name="Saraiva M."/>
            <person name="Secombes C.J."/>
            <person name="Seidl M.F."/>
            <person name="Snel B."/>
            <person name="Stassen J.H."/>
            <person name="Sykes S."/>
            <person name="Tripathy S."/>
            <person name="van den Berg H."/>
            <person name="Vega-Arreguin J.C."/>
            <person name="Wawra S."/>
            <person name="Young S.K."/>
            <person name="Zeng Q."/>
            <person name="Dieguez-Uribeondo J."/>
            <person name="Russ C."/>
            <person name="Tyler B.M."/>
            <person name="van West P."/>
        </authorList>
    </citation>
    <scope>NUCLEOTIDE SEQUENCE [LARGE SCALE GENOMIC DNA]</scope>
    <source>
        <strain evidence="13 14">CBS 223.65</strain>
    </source>
</reference>
<dbReference type="OrthoDB" id="165352at2759"/>
<comment type="subcellular location">
    <subcellularLocation>
        <location evidence="1">Cell membrane</location>
        <topology evidence="1">Multi-pass membrane protein</topology>
    </subcellularLocation>
</comment>
<dbReference type="STRING" id="695850.A0A067C9D9"/>
<dbReference type="GO" id="GO:0015087">
    <property type="term" value="F:cobalt ion transmembrane transporter activity"/>
    <property type="evidence" value="ECO:0007669"/>
    <property type="project" value="TreeGrafter"/>
</dbReference>
<dbReference type="Proteomes" id="UP000030745">
    <property type="component" value="Unassembled WGS sequence"/>
</dbReference>
<gene>
    <name evidence="13" type="ORF">SPRG_06971</name>
</gene>
<dbReference type="Gene3D" id="1.20.58.340">
    <property type="entry name" value="Magnesium transport protein CorA, transmembrane region"/>
    <property type="match status" value="2"/>
</dbReference>
<dbReference type="GO" id="GO:0000287">
    <property type="term" value="F:magnesium ion binding"/>
    <property type="evidence" value="ECO:0007669"/>
    <property type="project" value="TreeGrafter"/>
</dbReference>
<dbReference type="EMBL" id="KK583217">
    <property type="protein sequence ID" value="KDO27384.1"/>
    <property type="molecule type" value="Genomic_DNA"/>
</dbReference>
<feature type="transmembrane region" description="Helical" evidence="12">
    <location>
        <begin position="493"/>
        <end position="517"/>
    </location>
</feature>
<dbReference type="Pfam" id="PF01544">
    <property type="entry name" value="CorA"/>
    <property type="match status" value="1"/>
</dbReference>
<dbReference type="PANTHER" id="PTHR46494:SF1">
    <property type="entry name" value="CORA FAMILY METAL ION TRANSPORTER (EUROFUNG)"/>
    <property type="match status" value="1"/>
</dbReference>
<dbReference type="InterPro" id="IPR045861">
    <property type="entry name" value="CorA_cytoplasmic_dom"/>
</dbReference>
<evidence type="ECO:0000313" key="14">
    <source>
        <dbReference type="Proteomes" id="UP000030745"/>
    </source>
</evidence>
<dbReference type="SUPFAM" id="SSF143865">
    <property type="entry name" value="CorA soluble domain-like"/>
    <property type="match status" value="1"/>
</dbReference>
<dbReference type="InterPro" id="IPR045863">
    <property type="entry name" value="CorA_TM1_TM2"/>
</dbReference>
<proteinExistence type="inferred from homology"/>
<evidence type="ECO:0000256" key="8">
    <source>
        <dbReference type="ARBA" id="ARBA00023065"/>
    </source>
</evidence>
<comment type="catalytic activity">
    <reaction evidence="10">
        <text>Mg(2+)(in) = Mg(2+)(out)</text>
        <dbReference type="Rhea" id="RHEA:29827"/>
        <dbReference type="ChEBI" id="CHEBI:18420"/>
    </reaction>
</comment>
<dbReference type="GO" id="GO:0005886">
    <property type="term" value="C:plasma membrane"/>
    <property type="evidence" value="ECO:0007669"/>
    <property type="project" value="UniProtKB-SubCell"/>
</dbReference>
<evidence type="ECO:0000256" key="4">
    <source>
        <dbReference type="ARBA" id="ARBA00022475"/>
    </source>
</evidence>
<dbReference type="FunFam" id="1.20.58.340:FF:000004">
    <property type="entry name" value="Magnesium transport protein CorA"/>
    <property type="match status" value="1"/>
</dbReference>
<evidence type="ECO:0000256" key="9">
    <source>
        <dbReference type="ARBA" id="ARBA00023136"/>
    </source>
</evidence>
<comment type="function">
    <text evidence="11">Mediates influx of magnesium ions. Alternates between open and closed states. Activated by low cytoplasmic Mg(2+) levels. Inactive when cytoplasmic Mg(2+) levels are high.</text>
</comment>
<dbReference type="VEuPathDB" id="FungiDB:SPRG_06971"/>
<dbReference type="Gene3D" id="3.30.460.20">
    <property type="entry name" value="CorA soluble domain-like"/>
    <property type="match status" value="1"/>
</dbReference>
<feature type="transmembrane region" description="Helical" evidence="12">
    <location>
        <begin position="529"/>
        <end position="549"/>
    </location>
</feature>
<evidence type="ECO:0008006" key="15">
    <source>
        <dbReference type="Google" id="ProtNLM"/>
    </source>
</evidence>
<keyword evidence="5 12" id="KW-0812">Transmembrane</keyword>
<keyword evidence="6" id="KW-0460">Magnesium</keyword>
<name>A0A067C9D9_SAPPC</name>
<dbReference type="AlphaFoldDB" id="A0A067C9D9"/>
<accession>A0A067C9D9</accession>
<keyword evidence="7 12" id="KW-1133">Transmembrane helix</keyword>
<evidence type="ECO:0000256" key="10">
    <source>
        <dbReference type="ARBA" id="ARBA00034269"/>
    </source>
</evidence>
<keyword evidence="4" id="KW-1003">Cell membrane</keyword>
<sequence length="555" mass="63917">MELPKKELTPLLKITPPRYNAKIPNFSPLAEIHTSSSSPQSAHPAPTELYLSTESVAFAFQPRQPVKQPSPSPSLVSDVTPLSSPASDVVIEDECLSILDPYFDVTPSRLHLAFDEADPTHSGVLSRDGLRHGLESLGIRCADAPAIFDVLLSFVKEPLSRSVFEDIVQKLKLGNLFDEQTVALFTDSVYAPARIEVVDFSSTRLSHYKPELRSFFMNDRAPWASCRWINVQGHDHLNLKRLAIKYRLHPLAMEDTIELNERPKFDSYETHRFVIFPVLRQTILFPSTSTSSSSRIRWLLTMPSHRRDQARSAHGRQLVELPHKHLAVEHVAIFVVDDDTLITVKPTRPNDIWRTVHRRLASTYSKVRHNGANFLFYTVLDVIVDDMTNAMDQVRQYLMHLDRELARLLHNFDIGVLRDVQIELAQLPRVIKPTRDVLKSVLESAELPETTKAYFRDVHDHTNHILDEIEWQSQMCRGMIEEYRDAKSTQTNYVMYTLTIVTTVFLPAQFLTGVYGMNFDYMPELHSRYGYLVFWGLILFITITLRFYFRLKQWV</sequence>
<keyword evidence="14" id="KW-1185">Reference proteome</keyword>
<protein>
    <recommendedName>
        <fullName evidence="15">EF-hand domain-containing protein</fullName>
    </recommendedName>
</protein>
<keyword evidence="8" id="KW-0406">Ion transport</keyword>
<organism evidence="13 14">
    <name type="scientific">Saprolegnia parasitica (strain CBS 223.65)</name>
    <dbReference type="NCBI Taxonomy" id="695850"/>
    <lineage>
        <taxon>Eukaryota</taxon>
        <taxon>Sar</taxon>
        <taxon>Stramenopiles</taxon>
        <taxon>Oomycota</taxon>
        <taxon>Saprolegniomycetes</taxon>
        <taxon>Saprolegniales</taxon>
        <taxon>Saprolegniaceae</taxon>
        <taxon>Saprolegnia</taxon>
    </lineage>
</organism>
<evidence type="ECO:0000256" key="3">
    <source>
        <dbReference type="ARBA" id="ARBA00022448"/>
    </source>
</evidence>
<keyword evidence="9 12" id="KW-0472">Membrane</keyword>
<dbReference type="GO" id="GO:0015095">
    <property type="term" value="F:magnesium ion transmembrane transporter activity"/>
    <property type="evidence" value="ECO:0007669"/>
    <property type="project" value="TreeGrafter"/>
</dbReference>
<dbReference type="PANTHER" id="PTHR46494">
    <property type="entry name" value="CORA FAMILY METAL ION TRANSPORTER (EUROFUNG)"/>
    <property type="match status" value="1"/>
</dbReference>
<keyword evidence="3" id="KW-0813">Transport</keyword>